<reference evidence="1" key="1">
    <citation type="submission" date="2013-05" db="EMBL/GenBank/DDBJ databases">
        <authorList>
            <person name="Yim A.K.Y."/>
            <person name="Chan T.F."/>
            <person name="Ji K.M."/>
            <person name="Liu X.Y."/>
            <person name="Zhou J.W."/>
            <person name="Li R.Q."/>
            <person name="Yang K.Y."/>
            <person name="Li J."/>
            <person name="Li M."/>
            <person name="Law P.T.W."/>
            <person name="Wu Y.L."/>
            <person name="Cai Z.L."/>
            <person name="Qin H."/>
            <person name="Bao Y."/>
            <person name="Leung R.K.K."/>
            <person name="Ng P.K.S."/>
            <person name="Zou J."/>
            <person name="Zhong X.J."/>
            <person name="Ran P.X."/>
            <person name="Zhong N.S."/>
            <person name="Liu Z.G."/>
            <person name="Tsui S.K.W."/>
        </authorList>
    </citation>
    <scope>NUCLEOTIDE SEQUENCE</scope>
    <source>
        <strain evidence="1">Derf</strain>
        <tissue evidence="1">Whole organism</tissue>
    </source>
</reference>
<reference evidence="1" key="2">
    <citation type="journal article" date="2022" name="Res Sq">
        <title>Comparative Genomics Reveals Insights into the Divergent Evolution of Astigmatic Mites and Household Pest Adaptations.</title>
        <authorList>
            <person name="Xiong Q."/>
            <person name="Wan A.T.-Y."/>
            <person name="Liu X.-Y."/>
            <person name="Fung C.S.-H."/>
            <person name="Xiao X."/>
            <person name="Malainual N."/>
            <person name="Hou J."/>
            <person name="Wang L."/>
            <person name="Wang M."/>
            <person name="Yang K."/>
            <person name="Cui Y."/>
            <person name="Leung E."/>
            <person name="Nong W."/>
            <person name="Shin S.-K."/>
            <person name="Au S."/>
            <person name="Jeong K.Y."/>
            <person name="Chew F.T."/>
            <person name="Hui J."/>
            <person name="Leung T.F."/>
            <person name="Tungtrongchitr A."/>
            <person name="Zhong N."/>
            <person name="Liu Z."/>
            <person name="Tsui S."/>
        </authorList>
    </citation>
    <scope>NUCLEOTIDE SEQUENCE</scope>
    <source>
        <strain evidence="1">Derf</strain>
        <tissue evidence="1">Whole organism</tissue>
    </source>
</reference>
<comment type="caution">
    <text evidence="1">The sequence shown here is derived from an EMBL/GenBank/DDBJ whole genome shotgun (WGS) entry which is preliminary data.</text>
</comment>
<name>A0A922L8Z2_DERFA</name>
<accession>A0A922L8Z2</accession>
<organism evidence="1 2">
    <name type="scientific">Dermatophagoides farinae</name>
    <name type="common">American house dust mite</name>
    <dbReference type="NCBI Taxonomy" id="6954"/>
    <lineage>
        <taxon>Eukaryota</taxon>
        <taxon>Metazoa</taxon>
        <taxon>Ecdysozoa</taxon>
        <taxon>Arthropoda</taxon>
        <taxon>Chelicerata</taxon>
        <taxon>Arachnida</taxon>
        <taxon>Acari</taxon>
        <taxon>Acariformes</taxon>
        <taxon>Sarcoptiformes</taxon>
        <taxon>Astigmata</taxon>
        <taxon>Psoroptidia</taxon>
        <taxon>Analgoidea</taxon>
        <taxon>Pyroglyphidae</taxon>
        <taxon>Dermatophagoidinae</taxon>
        <taxon>Dermatophagoides</taxon>
    </lineage>
</organism>
<protein>
    <submittedName>
        <fullName evidence="1">Uncharacterized protein</fullName>
    </submittedName>
</protein>
<dbReference type="Proteomes" id="UP000790347">
    <property type="component" value="Unassembled WGS sequence"/>
</dbReference>
<gene>
    <name evidence="1" type="ORF">DERF_005718</name>
</gene>
<proteinExistence type="predicted"/>
<evidence type="ECO:0000313" key="1">
    <source>
        <dbReference type="EMBL" id="KAH9522117.1"/>
    </source>
</evidence>
<dbReference type="EMBL" id="ASGP02000002">
    <property type="protein sequence ID" value="KAH9522117.1"/>
    <property type="molecule type" value="Genomic_DNA"/>
</dbReference>
<sequence length="88" mass="10202">MALIDCISKDHYYQNHKCFVLKCLQMMTICCGYFFDSIQDCDPFIHSVFLLRPSTMRFINNDLNLKAKMNSSSSLSSNAKLKCKYISK</sequence>
<dbReference type="AlphaFoldDB" id="A0A922L8Z2"/>
<evidence type="ECO:0000313" key="2">
    <source>
        <dbReference type="Proteomes" id="UP000790347"/>
    </source>
</evidence>
<keyword evidence="2" id="KW-1185">Reference proteome</keyword>